<proteinExistence type="predicted"/>
<protein>
    <submittedName>
        <fullName evidence="2">Putative ovule protein</fullName>
    </submittedName>
</protein>
<evidence type="ECO:0000313" key="2">
    <source>
        <dbReference type="EMBL" id="JAP31128.1"/>
    </source>
</evidence>
<sequence length="66" mass="7798">RSTHWNPPVNNNKPQTRPISHLRWSSNNQIHRALQLQRACGEINNTTRLSIKARKQHPKNLNQQIR</sequence>
<accession>A0A0V0IF39</accession>
<reference evidence="2" key="1">
    <citation type="submission" date="2015-12" db="EMBL/GenBank/DDBJ databases">
        <title>Gene expression during late stages of embryo sac development: a critical building block for successful pollen-pistil interactions.</title>
        <authorList>
            <person name="Liu Y."/>
            <person name="Joly V."/>
            <person name="Sabar M."/>
            <person name="Matton D.P."/>
        </authorList>
    </citation>
    <scope>NUCLEOTIDE SEQUENCE</scope>
</reference>
<dbReference type="AlphaFoldDB" id="A0A0V0IF39"/>
<evidence type="ECO:0000256" key="1">
    <source>
        <dbReference type="SAM" id="MobiDB-lite"/>
    </source>
</evidence>
<name>A0A0V0IF39_SOLCH</name>
<dbReference type="EMBL" id="GEDG01007367">
    <property type="protein sequence ID" value="JAP31128.1"/>
    <property type="molecule type" value="Transcribed_RNA"/>
</dbReference>
<feature type="non-terminal residue" evidence="2">
    <location>
        <position position="1"/>
    </location>
</feature>
<feature type="region of interest" description="Disordered" evidence="1">
    <location>
        <begin position="1"/>
        <end position="22"/>
    </location>
</feature>
<organism evidence="2">
    <name type="scientific">Solanum chacoense</name>
    <name type="common">Chaco potato</name>
    <dbReference type="NCBI Taxonomy" id="4108"/>
    <lineage>
        <taxon>Eukaryota</taxon>
        <taxon>Viridiplantae</taxon>
        <taxon>Streptophyta</taxon>
        <taxon>Embryophyta</taxon>
        <taxon>Tracheophyta</taxon>
        <taxon>Spermatophyta</taxon>
        <taxon>Magnoliopsida</taxon>
        <taxon>eudicotyledons</taxon>
        <taxon>Gunneridae</taxon>
        <taxon>Pentapetalae</taxon>
        <taxon>asterids</taxon>
        <taxon>lamiids</taxon>
        <taxon>Solanales</taxon>
        <taxon>Solanaceae</taxon>
        <taxon>Solanoideae</taxon>
        <taxon>Solaneae</taxon>
        <taxon>Solanum</taxon>
    </lineage>
</organism>